<dbReference type="GeneID" id="39593766"/>
<feature type="compositionally biased region" description="Low complexity" evidence="1">
    <location>
        <begin position="23"/>
        <end position="32"/>
    </location>
</feature>
<sequence>MKTKLDPDSDNHDLNPKTDTSKADSSTASPTSGRAAKVGGPLSFEGAVEGRTGRQTYMAWRKALQAKGASNTAKKEG</sequence>
<reference evidence="2 3" key="1">
    <citation type="submission" date="2018-11" db="EMBL/GenBank/DDBJ databases">
        <title>Genome sequence of Apiotrichum porosum DSM 27194.</title>
        <authorList>
            <person name="Aliyu H."/>
            <person name="Gorte O."/>
            <person name="Ochsenreither K."/>
        </authorList>
    </citation>
    <scope>NUCLEOTIDE SEQUENCE [LARGE SCALE GENOMIC DNA]</scope>
    <source>
        <strain evidence="2 3">DSM 27194</strain>
    </source>
</reference>
<organism evidence="2 3">
    <name type="scientific">Apiotrichum porosum</name>
    <dbReference type="NCBI Taxonomy" id="105984"/>
    <lineage>
        <taxon>Eukaryota</taxon>
        <taxon>Fungi</taxon>
        <taxon>Dikarya</taxon>
        <taxon>Basidiomycota</taxon>
        <taxon>Agaricomycotina</taxon>
        <taxon>Tremellomycetes</taxon>
        <taxon>Trichosporonales</taxon>
        <taxon>Trichosporonaceae</taxon>
        <taxon>Apiotrichum</taxon>
    </lineage>
</organism>
<evidence type="ECO:0000313" key="3">
    <source>
        <dbReference type="Proteomes" id="UP000279236"/>
    </source>
</evidence>
<name>A0A427XP75_9TREE</name>
<evidence type="ECO:0000313" key="2">
    <source>
        <dbReference type="EMBL" id="RSH80639.1"/>
    </source>
</evidence>
<feature type="region of interest" description="Disordered" evidence="1">
    <location>
        <begin position="1"/>
        <end position="53"/>
    </location>
</feature>
<feature type="compositionally biased region" description="Basic and acidic residues" evidence="1">
    <location>
        <begin position="1"/>
        <end position="22"/>
    </location>
</feature>
<dbReference type="Proteomes" id="UP000279236">
    <property type="component" value="Unassembled WGS sequence"/>
</dbReference>
<dbReference type="AlphaFoldDB" id="A0A427XP75"/>
<evidence type="ECO:0000256" key="1">
    <source>
        <dbReference type="SAM" id="MobiDB-lite"/>
    </source>
</evidence>
<comment type="caution">
    <text evidence="2">The sequence shown here is derived from an EMBL/GenBank/DDBJ whole genome shotgun (WGS) entry which is preliminary data.</text>
</comment>
<protein>
    <submittedName>
        <fullName evidence="2">Uncharacterized protein</fullName>
    </submittedName>
</protein>
<proteinExistence type="predicted"/>
<gene>
    <name evidence="2" type="ORF">EHS24_009223</name>
</gene>
<dbReference type="RefSeq" id="XP_028475586.1">
    <property type="nucleotide sequence ID" value="XM_028624514.1"/>
</dbReference>
<keyword evidence="3" id="KW-1185">Reference proteome</keyword>
<accession>A0A427XP75</accession>
<dbReference type="EMBL" id="RSCE01000008">
    <property type="protein sequence ID" value="RSH80639.1"/>
    <property type="molecule type" value="Genomic_DNA"/>
</dbReference>